<accession>A0A0C3SDC6</accession>
<proteinExistence type="predicted"/>
<dbReference type="AlphaFoldDB" id="A0A0C3SDC6"/>
<feature type="chain" id="PRO_5002170030" evidence="2">
    <location>
        <begin position="20"/>
        <end position="108"/>
    </location>
</feature>
<keyword evidence="4" id="KW-1185">Reference proteome</keyword>
<name>A0A0C3SDC6_PHLG1</name>
<protein>
    <submittedName>
        <fullName evidence="3">Uncharacterized protein</fullName>
    </submittedName>
</protein>
<evidence type="ECO:0000256" key="2">
    <source>
        <dbReference type="SAM" id="SignalP"/>
    </source>
</evidence>
<feature type="signal peptide" evidence="2">
    <location>
        <begin position="1"/>
        <end position="19"/>
    </location>
</feature>
<reference evidence="3 4" key="1">
    <citation type="journal article" date="2014" name="PLoS Genet.">
        <title>Analysis of the Phlebiopsis gigantea genome, transcriptome and secretome provides insight into its pioneer colonization strategies of wood.</title>
        <authorList>
            <person name="Hori C."/>
            <person name="Ishida T."/>
            <person name="Igarashi K."/>
            <person name="Samejima M."/>
            <person name="Suzuki H."/>
            <person name="Master E."/>
            <person name="Ferreira P."/>
            <person name="Ruiz-Duenas F.J."/>
            <person name="Held B."/>
            <person name="Canessa P."/>
            <person name="Larrondo L.F."/>
            <person name="Schmoll M."/>
            <person name="Druzhinina I.S."/>
            <person name="Kubicek C.P."/>
            <person name="Gaskell J.A."/>
            <person name="Kersten P."/>
            <person name="St John F."/>
            <person name="Glasner J."/>
            <person name="Sabat G."/>
            <person name="Splinter BonDurant S."/>
            <person name="Syed K."/>
            <person name="Yadav J."/>
            <person name="Mgbeahuruike A.C."/>
            <person name="Kovalchuk A."/>
            <person name="Asiegbu F.O."/>
            <person name="Lackner G."/>
            <person name="Hoffmeister D."/>
            <person name="Rencoret J."/>
            <person name="Gutierrez A."/>
            <person name="Sun H."/>
            <person name="Lindquist E."/>
            <person name="Barry K."/>
            <person name="Riley R."/>
            <person name="Grigoriev I.V."/>
            <person name="Henrissat B."/>
            <person name="Kues U."/>
            <person name="Berka R.M."/>
            <person name="Martinez A.T."/>
            <person name="Covert S.F."/>
            <person name="Blanchette R.A."/>
            <person name="Cullen D."/>
        </authorList>
    </citation>
    <scope>NUCLEOTIDE SEQUENCE [LARGE SCALE GENOMIC DNA]</scope>
    <source>
        <strain evidence="3 4">11061_1 CR5-6</strain>
    </source>
</reference>
<feature type="region of interest" description="Disordered" evidence="1">
    <location>
        <begin position="79"/>
        <end position="108"/>
    </location>
</feature>
<evidence type="ECO:0000313" key="3">
    <source>
        <dbReference type="EMBL" id="KIP11692.1"/>
    </source>
</evidence>
<dbReference type="Proteomes" id="UP000053257">
    <property type="component" value="Unassembled WGS sequence"/>
</dbReference>
<gene>
    <name evidence="3" type="ORF">PHLGIDRAFT_10466</name>
</gene>
<dbReference type="EMBL" id="KN840444">
    <property type="protein sequence ID" value="KIP11692.1"/>
    <property type="molecule type" value="Genomic_DNA"/>
</dbReference>
<dbReference type="HOGENOM" id="CLU_2197900_0_0_1"/>
<sequence>MNMLLSFSALVLACQIVFAAPISFEHDTVNVDFPRMGSGAPSLGVVASIPSVTIYGVNNLNYAAGRGILTTVSWVGHSHGSDGEGDAAPTINGVIEGLRPPSGSDPLR</sequence>
<organism evidence="3 4">
    <name type="scientific">Phlebiopsis gigantea (strain 11061_1 CR5-6)</name>
    <name type="common">White-rot fungus</name>
    <name type="synonym">Peniophora gigantea</name>
    <dbReference type="NCBI Taxonomy" id="745531"/>
    <lineage>
        <taxon>Eukaryota</taxon>
        <taxon>Fungi</taxon>
        <taxon>Dikarya</taxon>
        <taxon>Basidiomycota</taxon>
        <taxon>Agaricomycotina</taxon>
        <taxon>Agaricomycetes</taxon>
        <taxon>Polyporales</taxon>
        <taxon>Phanerochaetaceae</taxon>
        <taxon>Phlebiopsis</taxon>
    </lineage>
</organism>
<evidence type="ECO:0000313" key="4">
    <source>
        <dbReference type="Proteomes" id="UP000053257"/>
    </source>
</evidence>
<evidence type="ECO:0000256" key="1">
    <source>
        <dbReference type="SAM" id="MobiDB-lite"/>
    </source>
</evidence>
<keyword evidence="2" id="KW-0732">Signal</keyword>